<dbReference type="AlphaFoldDB" id="A0AAE3E999"/>
<organism evidence="1 2">
    <name type="scientific">Hominifimenecus microfluidus</name>
    <dbReference type="NCBI Taxonomy" id="2885348"/>
    <lineage>
        <taxon>Bacteria</taxon>
        <taxon>Bacillati</taxon>
        <taxon>Bacillota</taxon>
        <taxon>Clostridia</taxon>
        <taxon>Lachnospirales</taxon>
        <taxon>Lachnospiraceae</taxon>
        <taxon>Hominifimenecus</taxon>
    </lineage>
</organism>
<evidence type="ECO:0000313" key="1">
    <source>
        <dbReference type="EMBL" id="MCC2230534.1"/>
    </source>
</evidence>
<reference evidence="1" key="1">
    <citation type="submission" date="2021-10" db="EMBL/GenBank/DDBJ databases">
        <title>Anaerobic single-cell dispensing facilitates the cultivation of human gut bacteria.</title>
        <authorList>
            <person name="Afrizal A."/>
        </authorList>
    </citation>
    <scope>NUCLEOTIDE SEQUENCE</scope>
    <source>
        <strain evidence="1">CLA-AA-H215</strain>
    </source>
</reference>
<proteinExistence type="predicted"/>
<protein>
    <submittedName>
        <fullName evidence="1">Uncharacterized protein</fullName>
    </submittedName>
</protein>
<dbReference type="EMBL" id="JAJEQR010000012">
    <property type="protein sequence ID" value="MCC2230534.1"/>
    <property type="molecule type" value="Genomic_DNA"/>
</dbReference>
<accession>A0AAE3E999</accession>
<sequence length="209" mass="23289">MNQKLSFGEPFIESRYLEAEESFDVTNSAILVNLDKEQDIMINKEFALGALKALEVHDVTISVPGKALLIVGADTIQLNDRITMKSLCDVWKSNYQLTGLPQHKNSPYFKSPKETLGNVAVNFCLVADPDAPSGIHKEHADPHVQELHVQIVGEGAVDLMKSQNPDSRYASLPLTAGSTHMATWNKEGEYPWHRYRSVTPCIFMGVEIH</sequence>
<dbReference type="Proteomes" id="UP001198182">
    <property type="component" value="Unassembled WGS sequence"/>
</dbReference>
<keyword evidence="2" id="KW-1185">Reference proteome</keyword>
<dbReference type="RefSeq" id="WP_308453202.1">
    <property type="nucleotide sequence ID" value="NZ_JAJEQR010000012.1"/>
</dbReference>
<evidence type="ECO:0000313" key="2">
    <source>
        <dbReference type="Proteomes" id="UP001198182"/>
    </source>
</evidence>
<name>A0AAE3E999_9FIRM</name>
<comment type="caution">
    <text evidence="1">The sequence shown here is derived from an EMBL/GenBank/DDBJ whole genome shotgun (WGS) entry which is preliminary data.</text>
</comment>
<gene>
    <name evidence="1" type="ORF">LKD81_05900</name>
</gene>